<organism evidence="7 8">
    <name type="scientific">Saccharothrix algeriensis</name>
    <dbReference type="NCBI Taxonomy" id="173560"/>
    <lineage>
        <taxon>Bacteria</taxon>
        <taxon>Bacillati</taxon>
        <taxon>Actinomycetota</taxon>
        <taxon>Actinomycetes</taxon>
        <taxon>Pseudonocardiales</taxon>
        <taxon>Pseudonocardiaceae</taxon>
        <taxon>Saccharothrix</taxon>
    </lineage>
</organism>
<dbReference type="GO" id="GO:0003677">
    <property type="term" value="F:DNA binding"/>
    <property type="evidence" value="ECO:0007669"/>
    <property type="project" value="UniProtKB-KW"/>
</dbReference>
<dbReference type="Proteomes" id="UP001195724">
    <property type="component" value="Unassembled WGS sequence"/>
</dbReference>
<dbReference type="RefSeq" id="WP_204840719.1">
    <property type="nucleotide sequence ID" value="NZ_JAFBCL010000001.1"/>
</dbReference>
<evidence type="ECO:0000256" key="2">
    <source>
        <dbReference type="ARBA" id="ARBA00023125"/>
    </source>
</evidence>
<evidence type="ECO:0000313" key="8">
    <source>
        <dbReference type="Proteomes" id="UP000671828"/>
    </source>
</evidence>
<evidence type="ECO:0000259" key="5">
    <source>
        <dbReference type="PROSITE" id="PS50949"/>
    </source>
</evidence>
<keyword evidence="9" id="KW-1185">Reference proteome</keyword>
<keyword evidence="3" id="KW-0804">Transcription</keyword>
<dbReference type="Gene3D" id="1.20.120.530">
    <property type="entry name" value="GntR ligand-binding domain-like"/>
    <property type="match status" value="1"/>
</dbReference>
<gene>
    <name evidence="7" type="ORF">J7S33_02585</name>
    <name evidence="6" type="ORF">JOE68_000489</name>
</gene>
<dbReference type="Pfam" id="PF07729">
    <property type="entry name" value="FCD"/>
    <property type="match status" value="1"/>
</dbReference>
<feature type="region of interest" description="Disordered" evidence="4">
    <location>
        <begin position="230"/>
        <end position="256"/>
    </location>
</feature>
<protein>
    <submittedName>
        <fullName evidence="6 7">GntR family transcriptional regulator</fullName>
    </submittedName>
</protein>
<dbReference type="InterPro" id="IPR036390">
    <property type="entry name" value="WH_DNA-bd_sf"/>
</dbReference>
<dbReference type="InterPro" id="IPR000524">
    <property type="entry name" value="Tscrpt_reg_HTH_GntR"/>
</dbReference>
<evidence type="ECO:0000313" key="6">
    <source>
        <dbReference type="EMBL" id="MBM7809624.1"/>
    </source>
</evidence>
<reference evidence="7" key="2">
    <citation type="submission" date="2021-04" db="EMBL/GenBank/DDBJ databases">
        <title>Saccharothrix algeriensis WGS.</title>
        <authorList>
            <person name="Stuskova K."/>
            <person name="Hakalova E."/>
            <person name="Tebbal A.B."/>
            <person name="Eichmeier A."/>
        </authorList>
    </citation>
    <scope>NUCLEOTIDE SEQUENCE</scope>
    <source>
        <strain evidence="7">NRRL B-24137</strain>
    </source>
</reference>
<dbReference type="Gene3D" id="1.10.10.10">
    <property type="entry name" value="Winged helix-like DNA-binding domain superfamily/Winged helix DNA-binding domain"/>
    <property type="match status" value="1"/>
</dbReference>
<accession>A0A8T8HZ63</accession>
<evidence type="ECO:0000256" key="3">
    <source>
        <dbReference type="ARBA" id="ARBA00023163"/>
    </source>
</evidence>
<dbReference type="InterPro" id="IPR008920">
    <property type="entry name" value="TF_FadR/GntR_C"/>
</dbReference>
<evidence type="ECO:0000256" key="4">
    <source>
        <dbReference type="SAM" id="MobiDB-lite"/>
    </source>
</evidence>
<dbReference type="CDD" id="cd07377">
    <property type="entry name" value="WHTH_GntR"/>
    <property type="match status" value="1"/>
</dbReference>
<keyword evidence="1" id="KW-0805">Transcription regulation</keyword>
<dbReference type="PANTHER" id="PTHR43537">
    <property type="entry name" value="TRANSCRIPTIONAL REGULATOR, GNTR FAMILY"/>
    <property type="match status" value="1"/>
</dbReference>
<dbReference type="SUPFAM" id="SSF46785">
    <property type="entry name" value="Winged helix' DNA-binding domain"/>
    <property type="match status" value="1"/>
</dbReference>
<dbReference type="SUPFAM" id="SSF48008">
    <property type="entry name" value="GntR ligand-binding domain-like"/>
    <property type="match status" value="1"/>
</dbReference>
<dbReference type="PANTHER" id="PTHR43537:SF24">
    <property type="entry name" value="GLUCONATE OPERON TRANSCRIPTIONAL REPRESSOR"/>
    <property type="match status" value="1"/>
</dbReference>
<dbReference type="Proteomes" id="UP000671828">
    <property type="component" value="Chromosome"/>
</dbReference>
<evidence type="ECO:0000256" key="1">
    <source>
        <dbReference type="ARBA" id="ARBA00023015"/>
    </source>
</evidence>
<keyword evidence="2 6" id="KW-0238">DNA-binding</keyword>
<dbReference type="EMBL" id="CP072788">
    <property type="protein sequence ID" value="QTR03933.1"/>
    <property type="molecule type" value="Genomic_DNA"/>
</dbReference>
<sequence length="256" mass="27157">MREIAGASSLTDQVVDAVRAAVLDGELKAGELYSAYQLAERLKVSRTPVREALLRLAEAGMVRFERNRGFRVLKRDPHEVVEVFHLRLLLEVPAAGLAARHADDALVAALREELDAMRATAAEGDDARFMRHDRRFHHHLLLAGGNARLAATVAGLRDTTTTLGASTAGRSRTLGEIVAEHEPVLAAVAARDPEAAMRALRAHLAHTAALLLDQLAEEGGRPLTARQAELIGGGSGAVPGGADRDRAGAPAPGAPR</sequence>
<dbReference type="InterPro" id="IPR011711">
    <property type="entry name" value="GntR_C"/>
</dbReference>
<dbReference type="SMART" id="SM00895">
    <property type="entry name" value="FCD"/>
    <property type="match status" value="1"/>
</dbReference>
<dbReference type="GO" id="GO:0003700">
    <property type="term" value="F:DNA-binding transcription factor activity"/>
    <property type="evidence" value="ECO:0007669"/>
    <property type="project" value="InterPro"/>
</dbReference>
<evidence type="ECO:0000313" key="9">
    <source>
        <dbReference type="Proteomes" id="UP001195724"/>
    </source>
</evidence>
<dbReference type="PROSITE" id="PS50949">
    <property type="entry name" value="HTH_GNTR"/>
    <property type="match status" value="1"/>
</dbReference>
<dbReference type="EMBL" id="JAFBCL010000001">
    <property type="protein sequence ID" value="MBM7809624.1"/>
    <property type="molecule type" value="Genomic_DNA"/>
</dbReference>
<dbReference type="PRINTS" id="PR00035">
    <property type="entry name" value="HTHGNTR"/>
</dbReference>
<dbReference type="SMART" id="SM00345">
    <property type="entry name" value="HTH_GNTR"/>
    <property type="match status" value="1"/>
</dbReference>
<dbReference type="InterPro" id="IPR036388">
    <property type="entry name" value="WH-like_DNA-bd_sf"/>
</dbReference>
<dbReference type="Pfam" id="PF00392">
    <property type="entry name" value="GntR"/>
    <property type="match status" value="1"/>
</dbReference>
<evidence type="ECO:0000313" key="7">
    <source>
        <dbReference type="EMBL" id="QTR03933.1"/>
    </source>
</evidence>
<name>A0A8T8HZ63_9PSEU</name>
<dbReference type="AlphaFoldDB" id="A0A8T8HZ63"/>
<reference evidence="6 9" key="1">
    <citation type="submission" date="2021-01" db="EMBL/GenBank/DDBJ databases">
        <title>Sequencing the genomes of 1000 actinobacteria strains.</title>
        <authorList>
            <person name="Klenk H.-P."/>
        </authorList>
    </citation>
    <scope>NUCLEOTIDE SEQUENCE [LARGE SCALE GENOMIC DNA]</scope>
    <source>
        <strain evidence="6 9">DSM 44581</strain>
    </source>
</reference>
<proteinExistence type="predicted"/>
<feature type="domain" description="HTH gntR-type" evidence="5">
    <location>
        <begin position="8"/>
        <end position="75"/>
    </location>
</feature>